<keyword evidence="5 7" id="KW-0234">DNA repair</keyword>
<evidence type="ECO:0000256" key="5">
    <source>
        <dbReference type="ARBA" id="ARBA00023204"/>
    </source>
</evidence>
<accession>A0ABT0D9Q6</accession>
<comment type="subunit">
    <text evidence="7">Interacts with UvrB in an incision complex.</text>
</comment>
<dbReference type="InterPro" id="IPR047296">
    <property type="entry name" value="GIY-YIG_UvrC_Cho"/>
</dbReference>
<dbReference type="CDD" id="cd10434">
    <property type="entry name" value="GIY-YIG_UvrC_Cho"/>
    <property type="match status" value="1"/>
</dbReference>
<evidence type="ECO:0000256" key="2">
    <source>
        <dbReference type="ARBA" id="ARBA00022763"/>
    </source>
</evidence>
<dbReference type="PROSITE" id="PS50165">
    <property type="entry name" value="UVRC"/>
    <property type="match status" value="2"/>
</dbReference>
<dbReference type="InterPro" id="IPR036876">
    <property type="entry name" value="UVR_dom_sf"/>
</dbReference>
<feature type="compositionally biased region" description="Low complexity" evidence="8">
    <location>
        <begin position="573"/>
        <end position="589"/>
    </location>
</feature>
<reference evidence="12 13" key="1">
    <citation type="submission" date="2022-04" db="EMBL/GenBank/DDBJ databases">
        <authorList>
            <person name="Grouzdev D.S."/>
            <person name="Pantiukh K.S."/>
            <person name="Krutkina M.S."/>
        </authorList>
    </citation>
    <scope>NUCLEOTIDE SEQUENCE [LARGE SCALE GENOMIC DNA]</scope>
    <source>
        <strain evidence="12 13">6x-1</strain>
    </source>
</reference>
<dbReference type="PROSITE" id="PS50151">
    <property type="entry name" value="UVR"/>
    <property type="match status" value="1"/>
</dbReference>
<keyword evidence="2 7" id="KW-0227">DNA damage</keyword>
<dbReference type="InterPro" id="IPR035901">
    <property type="entry name" value="GIY-YIG_endonuc_sf"/>
</dbReference>
<feature type="region of interest" description="Disordered" evidence="8">
    <location>
        <begin position="535"/>
        <end position="673"/>
    </location>
</feature>
<keyword evidence="6 7" id="KW-0742">SOS response</keyword>
<dbReference type="Gene3D" id="3.30.420.340">
    <property type="entry name" value="UvrC, RNAse H endonuclease domain"/>
    <property type="match status" value="2"/>
</dbReference>
<evidence type="ECO:0000259" key="11">
    <source>
        <dbReference type="PROSITE" id="PS50165"/>
    </source>
</evidence>
<keyword evidence="3 7" id="KW-0228">DNA excision</keyword>
<keyword evidence="4 7" id="KW-0267">Excision nuclease</keyword>
<evidence type="ECO:0000256" key="4">
    <source>
        <dbReference type="ARBA" id="ARBA00022881"/>
    </source>
</evidence>
<feature type="domain" description="GIY-YIG" evidence="10">
    <location>
        <begin position="66"/>
        <end position="144"/>
    </location>
</feature>
<evidence type="ECO:0000256" key="6">
    <source>
        <dbReference type="ARBA" id="ARBA00023236"/>
    </source>
</evidence>
<dbReference type="SUPFAM" id="SSF46600">
    <property type="entry name" value="C-terminal UvrC-binding domain of UvrB"/>
    <property type="match status" value="1"/>
</dbReference>
<evidence type="ECO:0000256" key="7">
    <source>
        <dbReference type="HAMAP-Rule" id="MF_00203"/>
    </source>
</evidence>
<dbReference type="InterPro" id="IPR000305">
    <property type="entry name" value="GIY-YIG_endonuc"/>
</dbReference>
<dbReference type="RefSeq" id="WP_247028029.1">
    <property type="nucleotide sequence ID" value="NZ_JALKCH010000004.1"/>
</dbReference>
<feature type="domain" description="UvrC family homology region profile" evidence="11">
    <location>
        <begin position="305"/>
        <end position="506"/>
    </location>
</feature>
<dbReference type="SMART" id="SM00465">
    <property type="entry name" value="GIYc"/>
    <property type="match status" value="1"/>
</dbReference>
<feature type="domain" description="UvrC family homology region profile" evidence="11">
    <location>
        <begin position="672"/>
        <end position="691"/>
    </location>
</feature>
<comment type="subcellular location">
    <subcellularLocation>
        <location evidence="7">Cytoplasm</location>
    </subcellularLocation>
</comment>
<dbReference type="Gene3D" id="3.40.1440.10">
    <property type="entry name" value="GIY-YIG endonuclease"/>
    <property type="match status" value="1"/>
</dbReference>
<dbReference type="InterPro" id="IPR001943">
    <property type="entry name" value="UVR_dom"/>
</dbReference>
<dbReference type="Gene3D" id="1.10.150.20">
    <property type="entry name" value="5' to 3' exonuclease, C-terminal subdomain"/>
    <property type="match status" value="1"/>
</dbReference>
<keyword evidence="1 7" id="KW-0963">Cytoplasm</keyword>
<evidence type="ECO:0000256" key="3">
    <source>
        <dbReference type="ARBA" id="ARBA00022769"/>
    </source>
</evidence>
<protein>
    <recommendedName>
        <fullName evidence="7">UvrABC system protein C</fullName>
        <shortName evidence="7">Protein UvrC</shortName>
    </recommendedName>
    <alternativeName>
        <fullName evidence="7">Excinuclease ABC subunit C</fullName>
    </alternativeName>
</protein>
<dbReference type="Pfam" id="PF22920">
    <property type="entry name" value="UvrC_RNaseH"/>
    <property type="match status" value="1"/>
</dbReference>
<dbReference type="Gene3D" id="4.10.860.10">
    <property type="entry name" value="UVR domain"/>
    <property type="match status" value="1"/>
</dbReference>
<evidence type="ECO:0000313" key="12">
    <source>
        <dbReference type="EMBL" id="MCK0196693.1"/>
    </source>
</evidence>
<dbReference type="Pfam" id="PF01541">
    <property type="entry name" value="GIY-YIG"/>
    <property type="match status" value="1"/>
</dbReference>
<dbReference type="Pfam" id="PF14520">
    <property type="entry name" value="HHH_5"/>
    <property type="match status" value="1"/>
</dbReference>
<comment type="caution">
    <text evidence="12">The sequence shown here is derived from an EMBL/GenBank/DDBJ whole genome shotgun (WGS) entry which is preliminary data.</text>
</comment>
<proteinExistence type="inferred from homology"/>
<dbReference type="InterPro" id="IPR004791">
    <property type="entry name" value="UvrC"/>
</dbReference>
<dbReference type="InterPro" id="IPR010994">
    <property type="entry name" value="RuvA_2-like"/>
</dbReference>
<dbReference type="NCBIfam" id="TIGR00194">
    <property type="entry name" value="uvrC"/>
    <property type="match status" value="1"/>
</dbReference>
<comment type="function">
    <text evidence="7">The UvrABC repair system catalyzes the recognition and processing of DNA lesions. UvrC both incises the 5' and 3' sides of the lesion. The N-terminal half is responsible for the 3' incision and the C-terminal half is responsible for the 5' incision.</text>
</comment>
<sequence length="820" mass="88082">MTVRDPLTPPDDLPDSELDETADLQDGLLDEALLALDDTDADGAVSPGSLATGRAAIAAAVKHAPSGAGVYRMLDAEDTVLYVGKAKSIKRRIIAYTRPTGLTNRIARMVSATARMEFVSTGTEREALLLEANLIKQLRPRFNVLLRDDKSFPYILITRDHDAPQITKHRGARSRPGDYYGPFASVWAVNRTINALQKAFLVRSCTDSFYEGRTRPCLLFQIKRCAGPCTGEVDHATYAEYVREARDFLSGKSRSVKEQLAKEMQAASDALEFERAAALRDRLAALSAVQGTQGINPRSVEEADVFAIHQEGGATCVQVFFFRTGQNWGNHPYYPRADRSLEPGEVLGAFLAQFYEDKPCPRLILLSHPVEDAELLADALSERAGHRVEIAVPQRGEKRELVEHAAQNAREALGRKLAETASQARLLDELARAFALPGTPRRIEVYDNSHIMGTNAVGGMIVAGPEGFAKSQYRKFNIRSTDLTPGDDYGMMREVLNRRFARLLKEAPRAGTGTATVATGEAAASGAVASTDPVAPIAEAPHPTHLPHGERGAAPGSVAARRHGEAEDEARVAGTAGAEADGLAEAADAVDGRSEHAPDSMASSAHGARSRYGAAPPPRGGEGGDERHNTPVSERDKAPASEDAADAPAQASLPAQASSPASRDPDDLTGWPDLVLIDGGQGQLKAAAETLAALGITDVPLVGVAKGPDRDAGRETFFMAGRTPFRLEPRDPVLYFVQRLRDEAHRFAIGSHRARRKKDITQAGLSEITGVGPTRKRALLHHFGTLKAIERASLTDLAAVPGVNEATARAVYDYFHAKGG</sequence>
<feature type="compositionally biased region" description="Basic and acidic residues" evidence="8">
    <location>
        <begin position="562"/>
        <end position="571"/>
    </location>
</feature>
<evidence type="ECO:0000313" key="13">
    <source>
        <dbReference type="Proteomes" id="UP001203284"/>
    </source>
</evidence>
<dbReference type="EMBL" id="JALKCH010000004">
    <property type="protein sequence ID" value="MCK0196693.1"/>
    <property type="molecule type" value="Genomic_DNA"/>
</dbReference>
<dbReference type="Pfam" id="PF08459">
    <property type="entry name" value="UvrC_RNaseH_dom"/>
    <property type="match status" value="2"/>
</dbReference>
<dbReference type="PROSITE" id="PS50164">
    <property type="entry name" value="GIY_YIG"/>
    <property type="match status" value="1"/>
</dbReference>
<dbReference type="NCBIfam" id="NF001824">
    <property type="entry name" value="PRK00558.1-5"/>
    <property type="match status" value="1"/>
</dbReference>
<dbReference type="HAMAP" id="MF_00203">
    <property type="entry name" value="UvrC"/>
    <property type="match status" value="1"/>
</dbReference>
<keyword evidence="13" id="KW-1185">Reference proteome</keyword>
<evidence type="ECO:0000259" key="10">
    <source>
        <dbReference type="PROSITE" id="PS50164"/>
    </source>
</evidence>
<feature type="compositionally biased region" description="Basic and acidic residues" evidence="8">
    <location>
        <begin position="622"/>
        <end position="640"/>
    </location>
</feature>
<dbReference type="PANTHER" id="PTHR30562:SF1">
    <property type="entry name" value="UVRABC SYSTEM PROTEIN C"/>
    <property type="match status" value="1"/>
</dbReference>
<dbReference type="SUPFAM" id="SSF82771">
    <property type="entry name" value="GIY-YIG endonuclease"/>
    <property type="match status" value="1"/>
</dbReference>
<name>A0ABT0D9Q6_9HYPH</name>
<dbReference type="Pfam" id="PF02151">
    <property type="entry name" value="UVR"/>
    <property type="match status" value="1"/>
</dbReference>
<dbReference type="PANTHER" id="PTHR30562">
    <property type="entry name" value="UVRC/OXIDOREDUCTASE"/>
    <property type="match status" value="1"/>
</dbReference>
<gene>
    <name evidence="7 12" type="primary">uvrC</name>
    <name evidence="12" type="ORF">MWN34_07165</name>
</gene>
<feature type="domain" description="UVR" evidence="9">
    <location>
        <begin position="254"/>
        <end position="289"/>
    </location>
</feature>
<dbReference type="InterPro" id="IPR001162">
    <property type="entry name" value="UvrC_RNase_H_dom"/>
</dbReference>
<evidence type="ECO:0000256" key="8">
    <source>
        <dbReference type="SAM" id="MobiDB-lite"/>
    </source>
</evidence>
<evidence type="ECO:0000259" key="9">
    <source>
        <dbReference type="PROSITE" id="PS50151"/>
    </source>
</evidence>
<dbReference type="InterPro" id="IPR038476">
    <property type="entry name" value="UvrC_RNase_H_dom_sf"/>
</dbReference>
<feature type="compositionally biased region" description="Low complexity" evidence="8">
    <location>
        <begin position="646"/>
        <end position="662"/>
    </location>
</feature>
<comment type="similarity">
    <text evidence="7">Belongs to the UvrC family.</text>
</comment>
<dbReference type="InterPro" id="IPR050066">
    <property type="entry name" value="UvrABC_protein_C"/>
</dbReference>
<dbReference type="Proteomes" id="UP001203284">
    <property type="component" value="Unassembled WGS sequence"/>
</dbReference>
<organism evidence="12 13">
    <name type="scientific">Ancylobacter crimeensis</name>
    <dbReference type="NCBI Taxonomy" id="2579147"/>
    <lineage>
        <taxon>Bacteria</taxon>
        <taxon>Pseudomonadati</taxon>
        <taxon>Pseudomonadota</taxon>
        <taxon>Alphaproteobacteria</taxon>
        <taxon>Hyphomicrobiales</taxon>
        <taxon>Xanthobacteraceae</taxon>
        <taxon>Ancylobacter</taxon>
    </lineage>
</organism>
<evidence type="ECO:0000256" key="1">
    <source>
        <dbReference type="ARBA" id="ARBA00022490"/>
    </source>
</evidence>
<dbReference type="SUPFAM" id="SSF47781">
    <property type="entry name" value="RuvA domain 2-like"/>
    <property type="match status" value="1"/>
</dbReference>